<dbReference type="EMBL" id="CCKQ01015845">
    <property type="protein sequence ID" value="CDW87692.1"/>
    <property type="molecule type" value="Genomic_DNA"/>
</dbReference>
<keyword evidence="4" id="KW-1185">Reference proteome</keyword>
<feature type="region of interest" description="Disordered" evidence="1">
    <location>
        <begin position="531"/>
        <end position="562"/>
    </location>
</feature>
<dbReference type="PANTHER" id="PTHR31398">
    <property type="entry name" value="MEIOTIC NUCLEAR DIVISION PROTEIN 1 HOMOLOG"/>
    <property type="match status" value="1"/>
</dbReference>
<dbReference type="GO" id="GO:0005634">
    <property type="term" value="C:nucleus"/>
    <property type="evidence" value="ECO:0007669"/>
    <property type="project" value="TreeGrafter"/>
</dbReference>
<evidence type="ECO:0000256" key="1">
    <source>
        <dbReference type="SAM" id="MobiDB-lite"/>
    </source>
</evidence>
<proteinExistence type="predicted"/>
<evidence type="ECO:0008006" key="5">
    <source>
        <dbReference type="Google" id="ProtNLM"/>
    </source>
</evidence>
<keyword evidence="2" id="KW-0812">Transmembrane</keyword>
<feature type="region of interest" description="Disordered" evidence="1">
    <location>
        <begin position="331"/>
        <end position="361"/>
    </location>
</feature>
<feature type="transmembrane region" description="Helical" evidence="2">
    <location>
        <begin position="286"/>
        <end position="308"/>
    </location>
</feature>
<evidence type="ECO:0000313" key="3">
    <source>
        <dbReference type="EMBL" id="CDW87692.1"/>
    </source>
</evidence>
<accession>A0A078B367</accession>
<organism evidence="3 4">
    <name type="scientific">Stylonychia lemnae</name>
    <name type="common">Ciliate</name>
    <dbReference type="NCBI Taxonomy" id="5949"/>
    <lineage>
        <taxon>Eukaryota</taxon>
        <taxon>Sar</taxon>
        <taxon>Alveolata</taxon>
        <taxon>Ciliophora</taxon>
        <taxon>Intramacronucleata</taxon>
        <taxon>Spirotrichea</taxon>
        <taxon>Stichotrichia</taxon>
        <taxon>Sporadotrichida</taxon>
        <taxon>Oxytrichidae</taxon>
        <taxon>Stylonychinae</taxon>
        <taxon>Stylonychia</taxon>
    </lineage>
</organism>
<protein>
    <recommendedName>
        <fullName evidence="5">Transmembrane protein</fullName>
    </recommendedName>
</protein>
<dbReference type="Proteomes" id="UP000039865">
    <property type="component" value="Unassembled WGS sequence"/>
</dbReference>
<dbReference type="PANTHER" id="PTHR31398:SF0">
    <property type="entry name" value="MEIOTIC NUCLEAR DIVISION PROTEIN 1 HOMOLOG"/>
    <property type="match status" value="1"/>
</dbReference>
<dbReference type="AlphaFoldDB" id="A0A078B367"/>
<dbReference type="GO" id="GO:0007131">
    <property type="term" value="P:reciprocal meiotic recombination"/>
    <property type="evidence" value="ECO:0007669"/>
    <property type="project" value="TreeGrafter"/>
</dbReference>
<dbReference type="InParanoid" id="A0A078B367"/>
<sequence length="723" mass="84592">MSLISSHLLVDQQLQLLELESSSIALFNQLVFYQEQQLSRLRFIDEILSKTLLNTNQHQRISIMEQFSQNIYTWVKDSKGNNVFQKKKIKTELANCKDGRLGLNPGGQDYLGLKTGYQCPKDINYQIKGTFSGQQSKFIQASVRDCNQTYLDEVYNKTKKCKSPKEIARVSSLLKLYFVVENSYFDETDYSNNAVKKFLKPYYLTSKNNTSMYYYMLISQNEINKQDNLFLENSELDTFLETRIDYSVQQELEAVDAYNNAYIAIYIQMDDQVKTVNRKLMTFLDALGNTGGFMSILFVIAFAMIQYFQKTIYYTSLIKSLFVYQTDVNQQDPNKEQNDKSNDQYQQYQKEQDQNSENSEQKTLEYYPESQRKMAENQSLFRKIFDQLRNREKLHYSITDAVEAQIKKFGCCCRKISREKALRDFLYNKGILKIHKELDLRYVIKELRTLRFISNILLNKHQRFLLPYFKANLLNHQPQKRFDDQDKLSNYLNKAIQRQDQAKIDKRILKYIELSDDDQVEVKIMPDKLENTNSPILQNNATKSIDNTDVQSQTQSQQKSIPNKSGLNKLKFIITNEQFLKKSSLKEFKSASLKYPLKQSLKQTIKVQPSGGNQGQVQEQQLQLGATTNNIQININSNNNTIKNIQQNHDIITHAQDHIKTLGLGTRNDFISDNTFINNTFLNDITANQYDDENEDILMDIQRVMDPDLDYIDEEERVISHYD</sequence>
<evidence type="ECO:0000313" key="4">
    <source>
        <dbReference type="Proteomes" id="UP000039865"/>
    </source>
</evidence>
<evidence type="ECO:0000256" key="2">
    <source>
        <dbReference type="SAM" id="Phobius"/>
    </source>
</evidence>
<name>A0A078B367_STYLE</name>
<gene>
    <name evidence="3" type="primary">Contig18045.g19178</name>
    <name evidence="3" type="ORF">STYLEM_16804</name>
</gene>
<feature type="compositionally biased region" description="Basic and acidic residues" evidence="1">
    <location>
        <begin position="333"/>
        <end position="342"/>
    </location>
</feature>
<reference evidence="3 4" key="1">
    <citation type="submission" date="2014-06" db="EMBL/GenBank/DDBJ databases">
        <authorList>
            <person name="Swart Estienne"/>
        </authorList>
    </citation>
    <scope>NUCLEOTIDE SEQUENCE [LARGE SCALE GENOMIC DNA]</scope>
    <source>
        <strain evidence="3 4">130c</strain>
    </source>
</reference>
<keyword evidence="2" id="KW-1133">Transmembrane helix</keyword>
<keyword evidence="2" id="KW-0472">Membrane</keyword>